<dbReference type="RefSeq" id="WP_256613413.1">
    <property type="nucleotide sequence ID" value="NZ_JANIBK010000003.1"/>
</dbReference>
<feature type="region of interest" description="Disordered" evidence="1">
    <location>
        <begin position="1"/>
        <end position="49"/>
    </location>
</feature>
<evidence type="ECO:0000313" key="3">
    <source>
        <dbReference type="Proteomes" id="UP001524586"/>
    </source>
</evidence>
<proteinExistence type="predicted"/>
<sequence length="132" mass="14946">MSEFKPEHTSTTLLASGKSSRLQAMRQKSMHSSPADPTATRTIDKSADKNVDPQLLLARQLIDQRLAEILAGFPAGRQCSLFKIRYGIDPENLKQQPIRHIAKLLKIRHPLFTNPRGDMKNIMELPYNGRQL</sequence>
<accession>A0ABT1TZV6</accession>
<protein>
    <submittedName>
        <fullName evidence="2">Uncharacterized protein</fullName>
    </submittedName>
</protein>
<organism evidence="2 3">
    <name type="scientific">Methylomonas rivi</name>
    <dbReference type="NCBI Taxonomy" id="2952226"/>
    <lineage>
        <taxon>Bacteria</taxon>
        <taxon>Pseudomonadati</taxon>
        <taxon>Pseudomonadota</taxon>
        <taxon>Gammaproteobacteria</taxon>
        <taxon>Methylococcales</taxon>
        <taxon>Methylococcaceae</taxon>
        <taxon>Methylomonas</taxon>
    </lineage>
</organism>
<comment type="caution">
    <text evidence="2">The sequence shown here is derived from an EMBL/GenBank/DDBJ whole genome shotgun (WGS) entry which is preliminary data.</text>
</comment>
<gene>
    <name evidence="2" type="ORF">NP596_01395</name>
</gene>
<evidence type="ECO:0000256" key="1">
    <source>
        <dbReference type="SAM" id="MobiDB-lite"/>
    </source>
</evidence>
<feature type="compositionally biased region" description="Polar residues" evidence="1">
    <location>
        <begin position="9"/>
        <end position="22"/>
    </location>
</feature>
<reference evidence="2 3" key="1">
    <citation type="submission" date="2022-07" db="EMBL/GenBank/DDBJ databases">
        <title>Methylomonas rivi sp. nov., Methylomonas rosea sp. nov., Methylomonas aureus sp. nov. and Methylomonas subterranea sp. nov., four novel methanotrophs isolated from a freshwater creek and the deep terrestrial subsurface.</title>
        <authorList>
            <person name="Abin C."/>
            <person name="Sankaranarayanan K."/>
            <person name="Garner C."/>
            <person name="Sindelar R."/>
            <person name="Kotary K."/>
            <person name="Garner R."/>
            <person name="Barclay S."/>
            <person name="Lawson P."/>
            <person name="Krumholz L."/>
        </authorList>
    </citation>
    <scope>NUCLEOTIDE SEQUENCE [LARGE SCALE GENOMIC DNA]</scope>
    <source>
        <strain evidence="2 3">WSC-6</strain>
    </source>
</reference>
<name>A0ABT1TZV6_9GAMM</name>
<dbReference type="EMBL" id="JANIBK010000003">
    <property type="protein sequence ID" value="MCQ8127095.1"/>
    <property type="molecule type" value="Genomic_DNA"/>
</dbReference>
<dbReference type="Proteomes" id="UP001524586">
    <property type="component" value="Unassembled WGS sequence"/>
</dbReference>
<keyword evidence="3" id="KW-1185">Reference proteome</keyword>
<evidence type="ECO:0000313" key="2">
    <source>
        <dbReference type="EMBL" id="MCQ8127095.1"/>
    </source>
</evidence>